<evidence type="ECO:0000313" key="8">
    <source>
        <dbReference type="RefSeq" id="XP_011209226.4"/>
    </source>
</evidence>
<dbReference type="Proteomes" id="UP001652620">
    <property type="component" value="Chromosome 2"/>
</dbReference>
<evidence type="ECO:0000256" key="5">
    <source>
        <dbReference type="SAM" id="SignalP"/>
    </source>
</evidence>
<keyword evidence="7" id="KW-1185">Reference proteome</keyword>
<evidence type="ECO:0000256" key="1">
    <source>
        <dbReference type="ARBA" id="ARBA00004613"/>
    </source>
</evidence>
<proteinExistence type="inferred from homology"/>
<dbReference type="InterPro" id="IPR029058">
    <property type="entry name" value="AB_hydrolase_fold"/>
</dbReference>
<dbReference type="AlphaFoldDB" id="A0A6I9V9V4"/>
<comment type="subcellular location">
    <subcellularLocation>
        <location evidence="1">Secreted</location>
    </subcellularLocation>
</comment>
<dbReference type="RefSeq" id="XP_011209226.4">
    <property type="nucleotide sequence ID" value="XM_011210924.4"/>
</dbReference>
<dbReference type="PRINTS" id="PR00821">
    <property type="entry name" value="TAGLIPASE"/>
</dbReference>
<feature type="domain" description="Lipase" evidence="6">
    <location>
        <begin position="50"/>
        <end position="301"/>
    </location>
</feature>
<comment type="similarity">
    <text evidence="2 4">Belongs to the AB hydrolase superfamily. Lipase family.</text>
</comment>
<keyword evidence="5" id="KW-0732">Signal</keyword>
<feature type="chain" id="PRO_5046018051" evidence="5">
    <location>
        <begin position="20"/>
        <end position="394"/>
    </location>
</feature>
<evidence type="ECO:0000313" key="7">
    <source>
        <dbReference type="Proteomes" id="UP001652620"/>
    </source>
</evidence>
<dbReference type="GO" id="GO:0016298">
    <property type="term" value="F:lipase activity"/>
    <property type="evidence" value="ECO:0007669"/>
    <property type="project" value="InterPro"/>
</dbReference>
<dbReference type="GO" id="GO:0017171">
    <property type="term" value="F:serine hydrolase activity"/>
    <property type="evidence" value="ECO:0007669"/>
    <property type="project" value="TreeGrafter"/>
</dbReference>
<dbReference type="KEGG" id="bdr:105230252"/>
<dbReference type="PANTHER" id="PTHR11610:SF169">
    <property type="entry name" value="GH15759P-RELATED"/>
    <property type="match status" value="1"/>
</dbReference>
<organism evidence="7 8">
    <name type="scientific">Bactrocera dorsalis</name>
    <name type="common">Oriental fruit fly</name>
    <name type="synonym">Dacus dorsalis</name>
    <dbReference type="NCBI Taxonomy" id="27457"/>
    <lineage>
        <taxon>Eukaryota</taxon>
        <taxon>Metazoa</taxon>
        <taxon>Ecdysozoa</taxon>
        <taxon>Arthropoda</taxon>
        <taxon>Hexapoda</taxon>
        <taxon>Insecta</taxon>
        <taxon>Pterygota</taxon>
        <taxon>Neoptera</taxon>
        <taxon>Endopterygota</taxon>
        <taxon>Diptera</taxon>
        <taxon>Brachycera</taxon>
        <taxon>Muscomorpha</taxon>
        <taxon>Tephritoidea</taxon>
        <taxon>Tephritidae</taxon>
        <taxon>Bactrocera</taxon>
        <taxon>Bactrocera</taxon>
    </lineage>
</organism>
<keyword evidence="3" id="KW-0964">Secreted</keyword>
<dbReference type="GeneID" id="105230252"/>
<dbReference type="CDD" id="cd00707">
    <property type="entry name" value="Pancreat_lipase_like"/>
    <property type="match status" value="1"/>
</dbReference>
<evidence type="ECO:0000259" key="6">
    <source>
        <dbReference type="Pfam" id="PF00151"/>
    </source>
</evidence>
<sequence>MSPNLRVFAFVFTILCALANSKFSYEPGNCDILIKSAVSEILKNEMRARLRPSWRESRINHLRYELYTPQNPYNAQVLKTGDANVLRKSFFNAKLPVRISIHGWTGKSTSCSNAAIKDAYLAAGKFNVIILDWSAISMGISYIRVSGRLHEIATKLLEFTQFLHLESGVPYESIYLVGHSAGAHIAGLAGKQLRPQRYGAIYALDPAGLAQLPLGEDKRLAPNDAIYTESIHSDVAMLGNPSTELTQASFFVNYGLHQPQCPNATAAEFVFACNHFAAIYYFAESLRQPRAFGAIRCRRYNGCCLLSKSRLLLGEWDCGCPNAAKTGECPMDVFMGGEPAVPKSGIFYLSTRSNPQPFGYGETVRIKRAGPATYLHNKFLSSEFVSNLLMKFYH</sequence>
<dbReference type="InterPro" id="IPR000734">
    <property type="entry name" value="TAG_lipase"/>
</dbReference>
<dbReference type="InParanoid" id="A0A6I9V9V4"/>
<dbReference type="InterPro" id="IPR013818">
    <property type="entry name" value="Lipase"/>
</dbReference>
<accession>A0A6I9V9V4</accession>
<dbReference type="SUPFAM" id="SSF53474">
    <property type="entry name" value="alpha/beta-Hydrolases"/>
    <property type="match status" value="1"/>
</dbReference>
<evidence type="ECO:0000256" key="4">
    <source>
        <dbReference type="RuleBase" id="RU004262"/>
    </source>
</evidence>
<reference evidence="8" key="2">
    <citation type="submission" date="2025-08" db="UniProtKB">
        <authorList>
            <consortium name="RefSeq"/>
        </authorList>
    </citation>
    <scope>IDENTIFICATION</scope>
    <source>
        <tissue evidence="8">Adult</tissue>
    </source>
</reference>
<dbReference type="GO" id="GO:0016042">
    <property type="term" value="P:lipid catabolic process"/>
    <property type="evidence" value="ECO:0007669"/>
    <property type="project" value="TreeGrafter"/>
</dbReference>
<dbReference type="Gene3D" id="3.40.50.1820">
    <property type="entry name" value="alpha/beta hydrolase"/>
    <property type="match status" value="1"/>
</dbReference>
<name>A0A6I9V9V4_BACDO</name>
<protein>
    <submittedName>
        <fullName evidence="8">Pancreatic triacylglycerol lipase</fullName>
    </submittedName>
</protein>
<dbReference type="PANTHER" id="PTHR11610">
    <property type="entry name" value="LIPASE"/>
    <property type="match status" value="1"/>
</dbReference>
<gene>
    <name evidence="8" type="primary">LOC105230252</name>
</gene>
<dbReference type="Pfam" id="PF00151">
    <property type="entry name" value="Lipase"/>
    <property type="match status" value="1"/>
</dbReference>
<dbReference type="GO" id="GO:0005615">
    <property type="term" value="C:extracellular space"/>
    <property type="evidence" value="ECO:0007669"/>
    <property type="project" value="TreeGrafter"/>
</dbReference>
<dbReference type="OrthoDB" id="199913at2759"/>
<feature type="signal peptide" evidence="5">
    <location>
        <begin position="1"/>
        <end position="19"/>
    </location>
</feature>
<dbReference type="InterPro" id="IPR033906">
    <property type="entry name" value="Lipase_N"/>
</dbReference>
<reference evidence="7" key="1">
    <citation type="submission" date="2025-05" db="UniProtKB">
        <authorList>
            <consortium name="RefSeq"/>
        </authorList>
    </citation>
    <scope>NUCLEOTIDE SEQUENCE [LARGE SCALE GENOMIC DNA]</scope>
</reference>
<dbReference type="FunCoup" id="A0A6I9V9V4">
    <property type="interactions" value="60"/>
</dbReference>
<evidence type="ECO:0000256" key="3">
    <source>
        <dbReference type="ARBA" id="ARBA00022525"/>
    </source>
</evidence>
<evidence type="ECO:0000256" key="2">
    <source>
        <dbReference type="ARBA" id="ARBA00010701"/>
    </source>
</evidence>